<keyword evidence="2" id="KW-0067">ATP-binding</keyword>
<dbReference type="EC" id="2.7.4.16" evidence="2"/>
<keyword evidence="2 5" id="KW-0808">Transferase</keyword>
<feature type="binding site" evidence="2">
    <location>
        <position position="44"/>
    </location>
    <ligand>
        <name>Mg(2+)</name>
        <dbReference type="ChEBI" id="CHEBI:18420"/>
        <label>1</label>
    </ligand>
</feature>
<sequence length="320" mass="33554">MGEFDFIRQYLQRQQSGAEVVLGIGDDAAIVRPLPGLDWCISTDMLLAGRHFFADEAAADIAHKVLAVNLSDMAAMGAQPRWALLSAALPQLNPVWLSSFCDSLFSLAAAHGVTLIGGDTTRGDYVFNITIGGTVPQGQGLRRSGAQVGDDIWLSGRVGLAAAALQQRLGRLRLPETVFAECNQALLRPTPQVALGQALLGVASAALDVSDGVAQDLQHILRASGVGADVDTTQLPTLAALRHGLPESTLLPLLLAGGDDYELLFTAAPAQRAAVAAAGIASGTALSRIGTITEQRQVLHCLDADGHPIKLDQQGYDHFG</sequence>
<gene>
    <name evidence="2 5" type="primary">thiL</name>
    <name evidence="5" type="ORF">JQU52_14350</name>
</gene>
<evidence type="ECO:0000259" key="3">
    <source>
        <dbReference type="Pfam" id="PF00586"/>
    </source>
</evidence>
<keyword evidence="2" id="KW-0479">Metal-binding</keyword>
<dbReference type="NCBIfam" id="TIGR01379">
    <property type="entry name" value="thiL"/>
    <property type="match status" value="1"/>
</dbReference>
<comment type="caution">
    <text evidence="2">Lacks conserved residue(s) required for the propagation of feature annotation.</text>
</comment>
<feature type="binding site" evidence="2">
    <location>
        <position position="44"/>
    </location>
    <ligand>
        <name>Mg(2+)</name>
        <dbReference type="ChEBI" id="CHEBI:18420"/>
        <label>2</label>
    </ligand>
</feature>
<feature type="binding site" evidence="2">
    <location>
        <position position="27"/>
    </location>
    <ligand>
        <name>Mg(2+)</name>
        <dbReference type="ChEBI" id="CHEBI:18420"/>
        <label>3</label>
    </ligand>
</feature>
<dbReference type="PANTHER" id="PTHR30270">
    <property type="entry name" value="THIAMINE-MONOPHOSPHATE KINASE"/>
    <property type="match status" value="1"/>
</dbReference>
<dbReference type="GO" id="GO:0009228">
    <property type="term" value="P:thiamine biosynthetic process"/>
    <property type="evidence" value="ECO:0007669"/>
    <property type="project" value="UniProtKB-KW"/>
</dbReference>
<dbReference type="RefSeq" id="WP_230339121.1">
    <property type="nucleotide sequence ID" value="NZ_CP069798.1"/>
</dbReference>
<dbReference type="Gene3D" id="3.30.1330.10">
    <property type="entry name" value="PurM-like, N-terminal domain"/>
    <property type="match status" value="1"/>
</dbReference>
<dbReference type="GO" id="GO:0005524">
    <property type="term" value="F:ATP binding"/>
    <property type="evidence" value="ECO:0007669"/>
    <property type="project" value="UniProtKB-UniRule"/>
</dbReference>
<feature type="binding site" evidence="2">
    <location>
        <position position="72"/>
    </location>
    <ligand>
        <name>Mg(2+)</name>
        <dbReference type="ChEBI" id="CHEBI:18420"/>
        <label>2</label>
    </ligand>
</feature>
<feature type="binding site" evidence="2">
    <location>
        <position position="316"/>
    </location>
    <ligand>
        <name>substrate</name>
    </ligand>
</feature>
<dbReference type="InterPro" id="IPR010918">
    <property type="entry name" value="PurM-like_C_dom"/>
</dbReference>
<dbReference type="SUPFAM" id="SSF55326">
    <property type="entry name" value="PurM N-terminal domain-like"/>
    <property type="match status" value="1"/>
</dbReference>
<dbReference type="GO" id="GO:0009030">
    <property type="term" value="F:thiamine-phosphate kinase activity"/>
    <property type="evidence" value="ECO:0007669"/>
    <property type="project" value="UniProtKB-UniRule"/>
</dbReference>
<dbReference type="CDD" id="cd02194">
    <property type="entry name" value="ThiL"/>
    <property type="match status" value="1"/>
</dbReference>
<dbReference type="Pfam" id="PF00586">
    <property type="entry name" value="AIRS"/>
    <property type="match status" value="1"/>
</dbReference>
<dbReference type="InterPro" id="IPR036676">
    <property type="entry name" value="PurM-like_C_sf"/>
</dbReference>
<keyword evidence="2 5" id="KW-0418">Kinase</keyword>
<dbReference type="HAMAP" id="MF_02128">
    <property type="entry name" value="TMP_kinase"/>
    <property type="match status" value="1"/>
</dbReference>
<evidence type="ECO:0000256" key="2">
    <source>
        <dbReference type="HAMAP-Rule" id="MF_02128"/>
    </source>
</evidence>
<evidence type="ECO:0000313" key="6">
    <source>
        <dbReference type="Proteomes" id="UP000653156"/>
    </source>
</evidence>
<dbReference type="EMBL" id="CP069798">
    <property type="protein sequence ID" value="QRQ81818.1"/>
    <property type="molecule type" value="Genomic_DNA"/>
</dbReference>
<feature type="binding site" evidence="2">
    <location>
        <position position="119"/>
    </location>
    <ligand>
        <name>Mg(2+)</name>
        <dbReference type="ChEBI" id="CHEBI:18420"/>
        <label>1</label>
    </ligand>
</feature>
<feature type="binding site" evidence="2">
    <location>
        <position position="72"/>
    </location>
    <ligand>
        <name>Mg(2+)</name>
        <dbReference type="ChEBI" id="CHEBI:18420"/>
        <label>4</label>
    </ligand>
</feature>
<feature type="binding site" evidence="2">
    <location>
        <position position="27"/>
    </location>
    <ligand>
        <name>Mg(2+)</name>
        <dbReference type="ChEBI" id="CHEBI:18420"/>
        <label>4</label>
    </ligand>
</feature>
<feature type="binding site" evidence="2">
    <location>
        <position position="208"/>
    </location>
    <ligand>
        <name>Mg(2+)</name>
        <dbReference type="ChEBI" id="CHEBI:18420"/>
        <label>3</label>
    </ligand>
</feature>
<evidence type="ECO:0000256" key="1">
    <source>
        <dbReference type="ARBA" id="ARBA00022977"/>
    </source>
</evidence>
<comment type="miscellaneous">
    <text evidence="2">Reaction mechanism of ThiL seems to utilize a direct, inline transfer of the gamma-phosphate of ATP to TMP rather than a phosphorylated enzyme intermediate.</text>
</comment>
<dbReference type="Gene3D" id="3.90.650.10">
    <property type="entry name" value="PurM-like C-terminal domain"/>
    <property type="match status" value="1"/>
</dbReference>
<reference evidence="5" key="1">
    <citation type="submission" date="2021-02" db="EMBL/GenBank/DDBJ databases">
        <title>Neisseriaceae sp. 26B isolated from the cloaca of a Common Toad-headed Turtle (Mesoclemmys nasuta).</title>
        <authorList>
            <person name="Spergser J."/>
            <person name="Busse H.-J."/>
        </authorList>
    </citation>
    <scope>NUCLEOTIDE SEQUENCE</scope>
    <source>
        <strain evidence="5">26B</strain>
    </source>
</reference>
<keyword evidence="1 2" id="KW-0784">Thiamine biosynthesis</keyword>
<feature type="binding site" evidence="2">
    <location>
        <position position="43"/>
    </location>
    <ligand>
        <name>Mg(2+)</name>
        <dbReference type="ChEBI" id="CHEBI:18420"/>
        <label>1</label>
    </ligand>
</feature>
<feature type="binding site" evidence="2">
    <location>
        <position position="259"/>
    </location>
    <ligand>
        <name>substrate</name>
    </ligand>
</feature>
<keyword evidence="2" id="KW-0547">Nucleotide-binding</keyword>
<dbReference type="GO" id="GO:0009229">
    <property type="term" value="P:thiamine diphosphate biosynthetic process"/>
    <property type="evidence" value="ECO:0007669"/>
    <property type="project" value="UniProtKB-UniRule"/>
</dbReference>
<feature type="binding site" evidence="2">
    <location>
        <position position="211"/>
    </location>
    <ligand>
        <name>Mg(2+)</name>
        <dbReference type="ChEBI" id="CHEBI:18420"/>
        <label>5</label>
    </ligand>
</feature>
<dbReference type="PIRSF" id="PIRSF005303">
    <property type="entry name" value="Thiam_monoph_kin"/>
    <property type="match status" value="1"/>
</dbReference>
<dbReference type="AlphaFoldDB" id="A0A892ZH85"/>
<feature type="domain" description="PurM-like N-terminal" evidence="3">
    <location>
        <begin position="25"/>
        <end position="134"/>
    </location>
</feature>
<feature type="domain" description="PurM-like C-terminal" evidence="4">
    <location>
        <begin position="147"/>
        <end position="296"/>
    </location>
</feature>
<dbReference type="KEGG" id="ptes:JQU52_14350"/>
<evidence type="ECO:0000313" key="5">
    <source>
        <dbReference type="EMBL" id="QRQ81818.1"/>
    </source>
</evidence>
<feature type="binding site" evidence="2">
    <location>
        <position position="72"/>
    </location>
    <ligand>
        <name>Mg(2+)</name>
        <dbReference type="ChEBI" id="CHEBI:18420"/>
        <label>3</label>
    </ligand>
</feature>
<evidence type="ECO:0000259" key="4">
    <source>
        <dbReference type="Pfam" id="PF02769"/>
    </source>
</evidence>
<feature type="binding site" evidence="2">
    <location>
        <position position="42"/>
    </location>
    <ligand>
        <name>Mg(2+)</name>
        <dbReference type="ChEBI" id="CHEBI:18420"/>
        <label>4</label>
    </ligand>
</feature>
<comment type="function">
    <text evidence="2">Catalyzes the ATP-dependent phosphorylation of thiamine-monophosphate (TMP) to form thiamine-pyrophosphate (TPP), the active form of vitamin B1.</text>
</comment>
<keyword evidence="2" id="KW-0460">Magnesium</keyword>
<feature type="binding site" evidence="2">
    <location>
        <position position="143"/>
    </location>
    <ligand>
        <name>ATP</name>
        <dbReference type="ChEBI" id="CHEBI:30616"/>
    </ligand>
</feature>
<feature type="binding site" evidence="2">
    <location>
        <position position="210"/>
    </location>
    <ligand>
        <name>ATP</name>
        <dbReference type="ChEBI" id="CHEBI:30616"/>
    </ligand>
</feature>
<comment type="similarity">
    <text evidence="2">Belongs to the thiamine-monophosphate kinase family.</text>
</comment>
<dbReference type="GO" id="GO:0000287">
    <property type="term" value="F:magnesium ion binding"/>
    <property type="evidence" value="ECO:0007669"/>
    <property type="project" value="UniProtKB-UniRule"/>
</dbReference>
<dbReference type="SUPFAM" id="SSF56042">
    <property type="entry name" value="PurM C-terminal domain-like"/>
    <property type="match status" value="1"/>
</dbReference>
<dbReference type="InterPro" id="IPR006283">
    <property type="entry name" value="ThiL-like"/>
</dbReference>
<proteinExistence type="inferred from homology"/>
<dbReference type="InterPro" id="IPR036921">
    <property type="entry name" value="PurM-like_N_sf"/>
</dbReference>
<feature type="binding site" evidence="2">
    <location>
        <begin position="118"/>
        <end position="119"/>
    </location>
    <ligand>
        <name>ATP</name>
        <dbReference type="ChEBI" id="CHEBI:30616"/>
    </ligand>
</feature>
<protein>
    <recommendedName>
        <fullName evidence="2">Thiamine-monophosphate kinase</fullName>
        <shortName evidence="2">TMP kinase</shortName>
        <shortName evidence="2">Thiamine-phosphate kinase</shortName>
        <ecNumber evidence="2">2.7.4.16</ecNumber>
    </recommendedName>
</protein>
<comment type="catalytic activity">
    <reaction evidence="2">
        <text>thiamine phosphate + ATP = thiamine diphosphate + ADP</text>
        <dbReference type="Rhea" id="RHEA:15913"/>
        <dbReference type="ChEBI" id="CHEBI:30616"/>
        <dbReference type="ChEBI" id="CHEBI:37575"/>
        <dbReference type="ChEBI" id="CHEBI:58937"/>
        <dbReference type="ChEBI" id="CHEBI:456216"/>
        <dbReference type="EC" id="2.7.4.16"/>
    </reaction>
</comment>
<dbReference type="PANTHER" id="PTHR30270:SF0">
    <property type="entry name" value="THIAMINE-MONOPHOSPHATE KINASE"/>
    <property type="match status" value="1"/>
</dbReference>
<dbReference type="Proteomes" id="UP000653156">
    <property type="component" value="Chromosome"/>
</dbReference>
<feature type="binding site" evidence="2">
    <location>
        <position position="51"/>
    </location>
    <ligand>
        <name>substrate</name>
    </ligand>
</feature>
<comment type="pathway">
    <text evidence="2">Cofactor biosynthesis; thiamine diphosphate biosynthesis; thiamine diphosphate from thiamine phosphate: step 1/1.</text>
</comment>
<accession>A0A892ZH85</accession>
<keyword evidence="6" id="KW-1185">Reference proteome</keyword>
<organism evidence="5 6">
    <name type="scientific">Paralysiella testudinis</name>
    <dbReference type="NCBI Taxonomy" id="2809020"/>
    <lineage>
        <taxon>Bacteria</taxon>
        <taxon>Pseudomonadati</taxon>
        <taxon>Pseudomonadota</taxon>
        <taxon>Betaproteobacteria</taxon>
        <taxon>Neisseriales</taxon>
        <taxon>Neisseriaceae</taxon>
        <taxon>Paralysiella</taxon>
    </lineage>
</organism>
<dbReference type="UniPathway" id="UPA00060">
    <property type="reaction ID" value="UER00142"/>
</dbReference>
<dbReference type="Pfam" id="PF02769">
    <property type="entry name" value="AIRS_C"/>
    <property type="match status" value="1"/>
</dbReference>
<name>A0A892ZH85_9NEIS</name>
<dbReference type="InterPro" id="IPR016188">
    <property type="entry name" value="PurM-like_N"/>
</dbReference>